<proteinExistence type="predicted"/>
<dbReference type="NCBIfam" id="TIGR01509">
    <property type="entry name" value="HAD-SF-IA-v3"/>
    <property type="match status" value="1"/>
</dbReference>
<dbReference type="EMBL" id="JBHTNU010000016">
    <property type="protein sequence ID" value="MFD1428022.1"/>
    <property type="molecule type" value="Genomic_DNA"/>
</dbReference>
<evidence type="ECO:0000313" key="1">
    <source>
        <dbReference type="EMBL" id="MFD1428022.1"/>
    </source>
</evidence>
<accession>A0ABW4CB99</accession>
<dbReference type="Proteomes" id="UP001597282">
    <property type="component" value="Unassembled WGS sequence"/>
</dbReference>
<dbReference type="SFLD" id="SFLDG01135">
    <property type="entry name" value="C1.5.6:_HAD__Beta-PGM__Phospha"/>
    <property type="match status" value="1"/>
</dbReference>
<dbReference type="SUPFAM" id="SSF54593">
    <property type="entry name" value="Glyoxalase/Bleomycin resistance protein/Dihydroxybiphenyl dioxygenase"/>
    <property type="match status" value="1"/>
</dbReference>
<evidence type="ECO:0000313" key="2">
    <source>
        <dbReference type="Proteomes" id="UP001597282"/>
    </source>
</evidence>
<name>A0ABW4CB99_9BACL</name>
<dbReference type="SFLD" id="SFLDS00003">
    <property type="entry name" value="Haloacid_Dehalogenase"/>
    <property type="match status" value="1"/>
</dbReference>
<keyword evidence="1" id="KW-0378">Hydrolase</keyword>
<dbReference type="PRINTS" id="PR00413">
    <property type="entry name" value="HADHALOGNASE"/>
</dbReference>
<dbReference type="Pfam" id="PF13419">
    <property type="entry name" value="HAD_2"/>
    <property type="match status" value="1"/>
</dbReference>
<dbReference type="NCBIfam" id="TIGR01549">
    <property type="entry name" value="HAD-SF-IA-v1"/>
    <property type="match status" value="1"/>
</dbReference>
<dbReference type="RefSeq" id="WP_380166536.1">
    <property type="nucleotide sequence ID" value="NZ_JBHTNU010000016.1"/>
</dbReference>
<reference evidence="2" key="1">
    <citation type="journal article" date="2019" name="Int. J. Syst. Evol. Microbiol.">
        <title>The Global Catalogue of Microorganisms (GCM) 10K type strain sequencing project: providing services to taxonomists for standard genome sequencing and annotation.</title>
        <authorList>
            <consortium name="The Broad Institute Genomics Platform"/>
            <consortium name="The Broad Institute Genome Sequencing Center for Infectious Disease"/>
            <person name="Wu L."/>
            <person name="Ma J."/>
        </authorList>
    </citation>
    <scope>NUCLEOTIDE SEQUENCE [LARGE SCALE GENOMIC DNA]</scope>
    <source>
        <strain evidence="2">S1</strain>
    </source>
</reference>
<dbReference type="Gene3D" id="1.10.150.240">
    <property type="entry name" value="Putative phosphatase, domain 2"/>
    <property type="match status" value="1"/>
</dbReference>
<keyword evidence="2" id="KW-1185">Reference proteome</keyword>
<dbReference type="InterPro" id="IPR006439">
    <property type="entry name" value="HAD-SF_hydro_IA"/>
</dbReference>
<dbReference type="PANTHER" id="PTHR18901">
    <property type="entry name" value="2-DEOXYGLUCOSE-6-PHOSPHATE PHOSPHATASE 2"/>
    <property type="match status" value="1"/>
</dbReference>
<comment type="caution">
    <text evidence="1">The sequence shown here is derived from an EMBL/GenBank/DDBJ whole genome shotgun (WGS) entry which is preliminary data.</text>
</comment>
<dbReference type="Gene3D" id="3.10.180.10">
    <property type="entry name" value="2,3-Dihydroxybiphenyl 1,2-Dioxygenase, domain 1"/>
    <property type="match status" value="1"/>
</dbReference>
<dbReference type="InterPro" id="IPR036412">
    <property type="entry name" value="HAD-like_sf"/>
</dbReference>
<dbReference type="InterPro" id="IPR041492">
    <property type="entry name" value="HAD_2"/>
</dbReference>
<sequence>MTVAFSSLEVADLYQMEHFYRVYFHFRRKYTSIDRRSVRLEKGSFQLELTQGDVAHKKGSTQPWVTLEVPDVHQEKHRLETCGLTIQSLGQSPSELEVADPEGNRIRIRRGIDPVADPDIQAVIFDLDGTLIDSEPNYFVAEKKLLEEYGIHDFNLEMKKKYIGRSSRTMLEDFIEAYQIGDSVEVLLNKKNRYYIEIAEQQTTVYPEMKRFLQYLRKEDYPVALASGSSPEILDSILSVTGLQDSFDVVLSSETLQRGKPHPDVFLEAAKQLGIPPEHCLVIEDSQYGVEAAKRAFMYCIAIPYLIDSPLSDHFTMADLLFREGMESFTAEKAYRWLQEKKGAAV</sequence>
<dbReference type="SFLD" id="SFLDG01129">
    <property type="entry name" value="C1.5:_HAD__Beta-PGM__Phosphata"/>
    <property type="match status" value="1"/>
</dbReference>
<dbReference type="InterPro" id="IPR023198">
    <property type="entry name" value="PGP-like_dom2"/>
</dbReference>
<dbReference type="InterPro" id="IPR023214">
    <property type="entry name" value="HAD_sf"/>
</dbReference>
<dbReference type="PANTHER" id="PTHR18901:SF38">
    <property type="entry name" value="PSEUDOURIDINE-5'-PHOSPHATASE"/>
    <property type="match status" value="1"/>
</dbReference>
<dbReference type="GO" id="GO:0016787">
    <property type="term" value="F:hydrolase activity"/>
    <property type="evidence" value="ECO:0007669"/>
    <property type="project" value="UniProtKB-KW"/>
</dbReference>
<dbReference type="Gene3D" id="3.40.50.1000">
    <property type="entry name" value="HAD superfamily/HAD-like"/>
    <property type="match status" value="1"/>
</dbReference>
<gene>
    <name evidence="1" type="ORF">ACFQ4Y_14035</name>
</gene>
<organism evidence="1 2">
    <name type="scientific">Kroppenstedtia sanguinis</name>
    <dbReference type="NCBI Taxonomy" id="1380684"/>
    <lineage>
        <taxon>Bacteria</taxon>
        <taxon>Bacillati</taxon>
        <taxon>Bacillota</taxon>
        <taxon>Bacilli</taxon>
        <taxon>Bacillales</taxon>
        <taxon>Thermoactinomycetaceae</taxon>
        <taxon>Kroppenstedtia</taxon>
    </lineage>
</organism>
<dbReference type="CDD" id="cd07505">
    <property type="entry name" value="HAD_BPGM-like"/>
    <property type="match status" value="1"/>
</dbReference>
<dbReference type="InterPro" id="IPR029068">
    <property type="entry name" value="Glyas_Bleomycin-R_OHBP_Dase"/>
</dbReference>
<protein>
    <submittedName>
        <fullName evidence="1">HAD-IA family hydrolase</fullName>
    </submittedName>
</protein>
<dbReference type="SUPFAM" id="SSF56784">
    <property type="entry name" value="HAD-like"/>
    <property type="match status" value="1"/>
</dbReference>